<evidence type="ECO:0000313" key="2">
    <source>
        <dbReference type="Proteomes" id="UP001230188"/>
    </source>
</evidence>
<gene>
    <name evidence="1" type="ORF">CTAYLR_006995</name>
</gene>
<dbReference type="NCBIfam" id="TIGR01571">
    <property type="entry name" value="A_thal_Cys_rich"/>
    <property type="match status" value="1"/>
</dbReference>
<dbReference type="InterPro" id="IPR006461">
    <property type="entry name" value="PLAC_motif_containing"/>
</dbReference>
<name>A0AAD7UBX9_9STRA</name>
<protein>
    <submittedName>
        <fullName evidence="1">Uncharacterized protein</fullName>
    </submittedName>
</protein>
<dbReference type="AlphaFoldDB" id="A0AAD7UBX9"/>
<dbReference type="PANTHER" id="PTHR15907">
    <property type="entry name" value="DUF614 FAMILY PROTEIN-RELATED"/>
    <property type="match status" value="1"/>
</dbReference>
<sequence>MGEGDVAEASCLTVQPASEAPPRAEALAVADAVADRGVVAEPVLIAQLAYQTSVGKWSSGLFDCRADLPICCYVAWCYHCAFGHVMAANLGSKWRDECCSIILWDVCNGCFGPYYHAIKRAKIRAKYGDLPEEPCDDCTTVCFCGPCALCQEARHAKAANPNTISCLGM</sequence>
<evidence type="ECO:0000313" key="1">
    <source>
        <dbReference type="EMBL" id="KAJ8600878.1"/>
    </source>
</evidence>
<accession>A0AAD7UBX9</accession>
<dbReference type="EMBL" id="JAQMWT010000468">
    <property type="protein sequence ID" value="KAJ8600878.1"/>
    <property type="molecule type" value="Genomic_DNA"/>
</dbReference>
<dbReference type="Proteomes" id="UP001230188">
    <property type="component" value="Unassembled WGS sequence"/>
</dbReference>
<comment type="caution">
    <text evidence="1">The sequence shown here is derived from an EMBL/GenBank/DDBJ whole genome shotgun (WGS) entry which is preliminary data.</text>
</comment>
<reference evidence="1" key="1">
    <citation type="submission" date="2023-01" db="EMBL/GenBank/DDBJ databases">
        <title>Metagenome sequencing of chrysophaentin producing Chrysophaeum taylorii.</title>
        <authorList>
            <person name="Davison J."/>
            <person name="Bewley C."/>
        </authorList>
    </citation>
    <scope>NUCLEOTIDE SEQUENCE</scope>
    <source>
        <strain evidence="1">NIES-1699</strain>
    </source>
</reference>
<dbReference type="Pfam" id="PF04749">
    <property type="entry name" value="PLAC8"/>
    <property type="match status" value="1"/>
</dbReference>
<proteinExistence type="predicted"/>
<organism evidence="1 2">
    <name type="scientific">Chrysophaeum taylorii</name>
    <dbReference type="NCBI Taxonomy" id="2483200"/>
    <lineage>
        <taxon>Eukaryota</taxon>
        <taxon>Sar</taxon>
        <taxon>Stramenopiles</taxon>
        <taxon>Ochrophyta</taxon>
        <taxon>Pelagophyceae</taxon>
        <taxon>Pelagomonadales</taxon>
        <taxon>Pelagomonadaceae</taxon>
        <taxon>Chrysophaeum</taxon>
    </lineage>
</organism>
<keyword evidence="2" id="KW-1185">Reference proteome</keyword>